<evidence type="ECO:0000313" key="1">
    <source>
        <dbReference type="EMBL" id="OEL21141.1"/>
    </source>
</evidence>
<dbReference type="AlphaFoldDB" id="A0A1E5V7P5"/>
<evidence type="ECO:0000313" key="2">
    <source>
        <dbReference type="Proteomes" id="UP000095767"/>
    </source>
</evidence>
<accession>A0A1E5V7P5</accession>
<name>A0A1E5V7P5_9POAL</name>
<organism evidence="1 2">
    <name type="scientific">Dichanthelium oligosanthes</name>
    <dbReference type="NCBI Taxonomy" id="888268"/>
    <lineage>
        <taxon>Eukaryota</taxon>
        <taxon>Viridiplantae</taxon>
        <taxon>Streptophyta</taxon>
        <taxon>Embryophyta</taxon>
        <taxon>Tracheophyta</taxon>
        <taxon>Spermatophyta</taxon>
        <taxon>Magnoliopsida</taxon>
        <taxon>Liliopsida</taxon>
        <taxon>Poales</taxon>
        <taxon>Poaceae</taxon>
        <taxon>PACMAD clade</taxon>
        <taxon>Panicoideae</taxon>
        <taxon>Panicodae</taxon>
        <taxon>Paniceae</taxon>
        <taxon>Dichantheliinae</taxon>
        <taxon>Dichanthelium</taxon>
    </lineage>
</organism>
<protein>
    <submittedName>
        <fullName evidence="1">Uncharacterized protein</fullName>
    </submittedName>
</protein>
<comment type="caution">
    <text evidence="1">The sequence shown here is derived from an EMBL/GenBank/DDBJ whole genome shotgun (WGS) entry which is preliminary data.</text>
</comment>
<gene>
    <name evidence="1" type="ORF">BAE44_0017841</name>
</gene>
<proteinExistence type="predicted"/>
<reference evidence="1 2" key="1">
    <citation type="submission" date="2016-09" db="EMBL/GenBank/DDBJ databases">
        <title>The draft genome of Dichanthelium oligosanthes: A C3 panicoid grass species.</title>
        <authorList>
            <person name="Studer A.J."/>
            <person name="Schnable J.C."/>
            <person name="Brutnell T.P."/>
        </authorList>
    </citation>
    <scope>NUCLEOTIDE SEQUENCE [LARGE SCALE GENOMIC DNA]</scope>
    <source>
        <strain evidence="2">cv. Kellogg 1175</strain>
        <tissue evidence="1">Leaf</tissue>
    </source>
</reference>
<keyword evidence="2" id="KW-1185">Reference proteome</keyword>
<dbReference type="Proteomes" id="UP000095767">
    <property type="component" value="Unassembled WGS sequence"/>
</dbReference>
<sequence length="69" mass="8067">MNVIIFVYFFYYQALWLKEFRTFDDKSSTIKADTGVSSQLTEMILSGAALGRHWLLERGNTNQSLNQDW</sequence>
<dbReference type="EMBL" id="LWDX02048662">
    <property type="protein sequence ID" value="OEL21141.1"/>
    <property type="molecule type" value="Genomic_DNA"/>
</dbReference>
<feature type="non-terminal residue" evidence="1">
    <location>
        <position position="69"/>
    </location>
</feature>